<dbReference type="PANTHER" id="PTHR31234:SF2">
    <property type="entry name" value="OS05G0199100 PROTEIN"/>
    <property type="match status" value="1"/>
</dbReference>
<name>A0A1Y1UJV2_9TREE</name>
<dbReference type="InterPro" id="IPR044839">
    <property type="entry name" value="NDR1-like"/>
</dbReference>
<comment type="subcellular location">
    <subcellularLocation>
        <location evidence="1">Membrane</location>
        <topology evidence="1">Single-pass membrane protein</topology>
    </subcellularLocation>
</comment>
<dbReference type="PANTHER" id="PTHR31234">
    <property type="entry name" value="LATE EMBRYOGENESIS ABUNDANT (LEA) HYDROXYPROLINE-RICH GLYCOPROTEIN FAMILY"/>
    <property type="match status" value="1"/>
</dbReference>
<accession>A0A1Y1UJV2</accession>
<comment type="caution">
    <text evidence="8">The sequence shown here is derived from an EMBL/GenBank/DDBJ whole genome shotgun (WGS) entry which is preliminary data.</text>
</comment>
<organism evidence="8 9">
    <name type="scientific">Kockovaella imperatae</name>
    <dbReference type="NCBI Taxonomy" id="4999"/>
    <lineage>
        <taxon>Eukaryota</taxon>
        <taxon>Fungi</taxon>
        <taxon>Dikarya</taxon>
        <taxon>Basidiomycota</taxon>
        <taxon>Agaricomycotina</taxon>
        <taxon>Tremellomycetes</taxon>
        <taxon>Tremellales</taxon>
        <taxon>Cuniculitremaceae</taxon>
        <taxon>Kockovaella</taxon>
    </lineage>
</organism>
<evidence type="ECO:0000313" key="9">
    <source>
        <dbReference type="Proteomes" id="UP000193218"/>
    </source>
</evidence>
<dbReference type="InterPro" id="IPR004864">
    <property type="entry name" value="LEA_2"/>
</dbReference>
<dbReference type="InParanoid" id="A0A1Y1UJV2"/>
<feature type="domain" description="Late embryogenesis abundant protein LEA-2 subgroup" evidence="7">
    <location>
        <begin position="170"/>
        <end position="267"/>
    </location>
</feature>
<evidence type="ECO:0000313" key="8">
    <source>
        <dbReference type="EMBL" id="ORX37746.1"/>
    </source>
</evidence>
<dbReference type="EMBL" id="NBSH01000005">
    <property type="protein sequence ID" value="ORX37746.1"/>
    <property type="molecule type" value="Genomic_DNA"/>
</dbReference>
<dbReference type="GO" id="GO:0098542">
    <property type="term" value="P:defense response to other organism"/>
    <property type="evidence" value="ECO:0007669"/>
    <property type="project" value="InterPro"/>
</dbReference>
<evidence type="ECO:0000259" key="7">
    <source>
        <dbReference type="Pfam" id="PF03168"/>
    </source>
</evidence>
<feature type="compositionally biased region" description="Polar residues" evidence="5">
    <location>
        <begin position="20"/>
        <end position="49"/>
    </location>
</feature>
<protein>
    <recommendedName>
        <fullName evidence="7">Late embryogenesis abundant protein LEA-2 subgroup domain-containing protein</fullName>
    </recommendedName>
</protein>
<dbReference type="STRING" id="4999.A0A1Y1UJV2"/>
<dbReference type="Proteomes" id="UP000193218">
    <property type="component" value="Unassembled WGS sequence"/>
</dbReference>
<evidence type="ECO:0000256" key="6">
    <source>
        <dbReference type="SAM" id="Phobius"/>
    </source>
</evidence>
<keyword evidence="4 6" id="KW-0472">Membrane</keyword>
<evidence type="ECO:0000256" key="4">
    <source>
        <dbReference type="ARBA" id="ARBA00023136"/>
    </source>
</evidence>
<dbReference type="RefSeq" id="XP_021871733.1">
    <property type="nucleotide sequence ID" value="XM_022018125.1"/>
</dbReference>
<dbReference type="AlphaFoldDB" id="A0A1Y1UJV2"/>
<evidence type="ECO:0000256" key="2">
    <source>
        <dbReference type="ARBA" id="ARBA00022692"/>
    </source>
</evidence>
<reference evidence="8 9" key="1">
    <citation type="submission" date="2017-03" db="EMBL/GenBank/DDBJ databases">
        <title>Widespread Adenine N6-methylation of Active Genes in Fungi.</title>
        <authorList>
            <consortium name="DOE Joint Genome Institute"/>
            <person name="Mondo S.J."/>
            <person name="Dannebaum R.O."/>
            <person name="Kuo R.C."/>
            <person name="Louie K.B."/>
            <person name="Bewick A.J."/>
            <person name="Labutti K."/>
            <person name="Haridas S."/>
            <person name="Kuo A."/>
            <person name="Salamov A."/>
            <person name="Ahrendt S.R."/>
            <person name="Lau R."/>
            <person name="Bowen B.P."/>
            <person name="Lipzen A."/>
            <person name="Sullivan W."/>
            <person name="Andreopoulos W.B."/>
            <person name="Clum A."/>
            <person name="Lindquist E."/>
            <person name="Daum C."/>
            <person name="Northen T.R."/>
            <person name="Ramamoorthy G."/>
            <person name="Schmitz R.J."/>
            <person name="Gryganskyi A."/>
            <person name="Culley D."/>
            <person name="Magnuson J."/>
            <person name="James T.Y."/>
            <person name="O'Malley M.A."/>
            <person name="Stajich J.E."/>
            <person name="Spatafora J.W."/>
            <person name="Visel A."/>
            <person name="Grigoriev I.V."/>
        </authorList>
    </citation>
    <scope>NUCLEOTIDE SEQUENCE [LARGE SCALE GENOMIC DNA]</scope>
    <source>
        <strain evidence="8 9">NRRL Y-17943</strain>
    </source>
</reference>
<gene>
    <name evidence="8" type="ORF">BD324DRAFT_650295</name>
</gene>
<keyword evidence="2 6" id="KW-0812">Transmembrane</keyword>
<dbReference type="Pfam" id="PF03168">
    <property type="entry name" value="LEA_2"/>
    <property type="match status" value="1"/>
</dbReference>
<feature type="transmembrane region" description="Helical" evidence="6">
    <location>
        <begin position="115"/>
        <end position="138"/>
    </location>
</feature>
<sequence length="297" mass="32266">MSGQHNYSDPYARDQHYGHAQSTPFQDSRSAVGQSPQAPSFLAPNQSSEKILDGDSFGEPVQRAHPGRQGLQSTTKSWAEMGPPPRSTGILRMWRKDERGPQWFRGGGLRSGFRLFFCCLIIALITIVSVVLAIALYVRPPNVTLDSVTLGSNPVSLTSTGLNVTFDLGISVSNPNWFNVDFKEIKATAKYPGYSSIPFGGGILYNANFRGYSDSTFQFPLTLNYTTAADPNRVILNDLISKCGVSGGEKQDITIDYDLDLKLRVVGITVDPRISSSASFLCPISASDIQSIIGSSN</sequence>
<dbReference type="GO" id="GO:0016020">
    <property type="term" value="C:membrane"/>
    <property type="evidence" value="ECO:0007669"/>
    <property type="project" value="UniProtKB-SubCell"/>
</dbReference>
<dbReference type="OrthoDB" id="20273at2759"/>
<evidence type="ECO:0000256" key="5">
    <source>
        <dbReference type="SAM" id="MobiDB-lite"/>
    </source>
</evidence>
<dbReference type="Gene3D" id="2.60.40.1820">
    <property type="match status" value="1"/>
</dbReference>
<proteinExistence type="predicted"/>
<dbReference type="SUPFAM" id="SSF117070">
    <property type="entry name" value="LEA14-like"/>
    <property type="match status" value="1"/>
</dbReference>
<keyword evidence="3 6" id="KW-1133">Transmembrane helix</keyword>
<evidence type="ECO:0000256" key="3">
    <source>
        <dbReference type="ARBA" id="ARBA00022989"/>
    </source>
</evidence>
<feature type="region of interest" description="Disordered" evidence="5">
    <location>
        <begin position="1"/>
        <end position="92"/>
    </location>
</feature>
<dbReference type="GeneID" id="33559934"/>
<evidence type="ECO:0000256" key="1">
    <source>
        <dbReference type="ARBA" id="ARBA00004167"/>
    </source>
</evidence>
<keyword evidence="9" id="KW-1185">Reference proteome</keyword>